<dbReference type="RefSeq" id="WP_204664915.1">
    <property type="nucleotide sequence ID" value="NZ_JAFBDT010000019.1"/>
</dbReference>
<dbReference type="Proteomes" id="UP000767854">
    <property type="component" value="Unassembled WGS sequence"/>
</dbReference>
<evidence type="ECO:0000313" key="2">
    <source>
        <dbReference type="EMBL" id="MBM7562485.1"/>
    </source>
</evidence>
<sequence>MAVFVIYQFKHDSETLPAIRKAFIASAIANMLWLTAWHTNEILASLIVMIGLLIFLIWIAFLRSKGSDSFWAVQVPFGLYFGWITVATIANVTVFLVSLGLDVSQLAQERLTALILLVGLAIGIRTMTKFRDISYGLVFIWANLGILLKQLSETGYQGQYIRIILAALFSVLVFAVFIYKIIHDDFIKDTI</sequence>
<keyword evidence="3" id="KW-1185">Reference proteome</keyword>
<organism evidence="2 3">
    <name type="scientific">Fusibacter tunisiensis</name>
    <dbReference type="NCBI Taxonomy" id="1008308"/>
    <lineage>
        <taxon>Bacteria</taxon>
        <taxon>Bacillati</taxon>
        <taxon>Bacillota</taxon>
        <taxon>Clostridia</taxon>
        <taxon>Eubacteriales</taxon>
        <taxon>Eubacteriales Family XII. Incertae Sedis</taxon>
        <taxon>Fusibacter</taxon>
    </lineage>
</organism>
<accession>A0ABS2MSV3</accession>
<feature type="transmembrane region" description="Helical" evidence="1">
    <location>
        <begin position="81"/>
        <end position="99"/>
    </location>
</feature>
<feature type="transmembrane region" description="Helical" evidence="1">
    <location>
        <begin position="133"/>
        <end position="151"/>
    </location>
</feature>
<protein>
    <recommendedName>
        <fullName evidence="4">Tryptophan-rich sensory protein</fullName>
    </recommendedName>
</protein>
<feature type="transmembrane region" description="Helical" evidence="1">
    <location>
        <begin position="111"/>
        <end position="127"/>
    </location>
</feature>
<name>A0ABS2MSV3_9FIRM</name>
<keyword evidence="1" id="KW-1133">Transmembrane helix</keyword>
<evidence type="ECO:0000256" key="1">
    <source>
        <dbReference type="SAM" id="Phobius"/>
    </source>
</evidence>
<feature type="transmembrane region" description="Helical" evidence="1">
    <location>
        <begin position="42"/>
        <end position="61"/>
    </location>
</feature>
<reference evidence="2 3" key="1">
    <citation type="submission" date="2021-01" db="EMBL/GenBank/DDBJ databases">
        <title>Genomic Encyclopedia of Type Strains, Phase IV (KMG-IV): sequencing the most valuable type-strain genomes for metagenomic binning, comparative biology and taxonomic classification.</title>
        <authorList>
            <person name="Goeker M."/>
        </authorList>
    </citation>
    <scope>NUCLEOTIDE SEQUENCE [LARGE SCALE GENOMIC DNA]</scope>
    <source>
        <strain evidence="2 3">DSM 24436</strain>
    </source>
</reference>
<gene>
    <name evidence="2" type="ORF">JOC49_002045</name>
</gene>
<comment type="caution">
    <text evidence="2">The sequence shown here is derived from an EMBL/GenBank/DDBJ whole genome shotgun (WGS) entry which is preliminary data.</text>
</comment>
<feature type="transmembrane region" description="Helical" evidence="1">
    <location>
        <begin position="163"/>
        <end position="182"/>
    </location>
</feature>
<proteinExistence type="predicted"/>
<evidence type="ECO:0008006" key="4">
    <source>
        <dbReference type="Google" id="ProtNLM"/>
    </source>
</evidence>
<dbReference type="EMBL" id="JAFBDT010000019">
    <property type="protein sequence ID" value="MBM7562485.1"/>
    <property type="molecule type" value="Genomic_DNA"/>
</dbReference>
<keyword evidence="1" id="KW-0472">Membrane</keyword>
<dbReference type="PANTHER" id="PTHR33802">
    <property type="entry name" value="SI:CH211-161H7.5-RELATED"/>
    <property type="match status" value="1"/>
</dbReference>
<dbReference type="PANTHER" id="PTHR33802:SF1">
    <property type="entry name" value="XK-RELATED PROTEIN"/>
    <property type="match status" value="1"/>
</dbReference>
<evidence type="ECO:0000313" key="3">
    <source>
        <dbReference type="Proteomes" id="UP000767854"/>
    </source>
</evidence>
<keyword evidence="1" id="KW-0812">Transmembrane</keyword>